<dbReference type="EMBL" id="JAOPHQ010003411">
    <property type="protein sequence ID" value="KAK0143552.1"/>
    <property type="molecule type" value="Genomic_DNA"/>
</dbReference>
<dbReference type="PANTHER" id="PTHR28637:SF1">
    <property type="entry name" value="DNA REPLICATION FACTOR CDT1"/>
    <property type="match status" value="1"/>
</dbReference>
<dbReference type="SMART" id="SM01075">
    <property type="entry name" value="CDT1"/>
    <property type="match status" value="1"/>
</dbReference>
<dbReference type="GO" id="GO:0071163">
    <property type="term" value="P:DNA replication preinitiation complex assembly"/>
    <property type="evidence" value="ECO:0007669"/>
    <property type="project" value="InterPro"/>
</dbReference>
<feature type="compositionally biased region" description="Basic and acidic residues" evidence="3">
    <location>
        <begin position="293"/>
        <end position="306"/>
    </location>
</feature>
<comment type="caution">
    <text evidence="5">The sequence shown here is derived from an EMBL/GenBank/DDBJ whole genome shotgun (WGS) entry which is preliminary data.</text>
</comment>
<dbReference type="InterPro" id="IPR036390">
    <property type="entry name" value="WH_DNA-bd_sf"/>
</dbReference>
<feature type="domain" description="CDT1 Geminin-binding" evidence="4">
    <location>
        <begin position="329"/>
        <end position="493"/>
    </location>
</feature>
<feature type="region of interest" description="Disordered" evidence="3">
    <location>
        <begin position="233"/>
        <end position="255"/>
    </location>
</feature>
<feature type="region of interest" description="Disordered" evidence="3">
    <location>
        <begin position="92"/>
        <end position="157"/>
    </location>
</feature>
<dbReference type="Proteomes" id="UP001174136">
    <property type="component" value="Unassembled WGS sequence"/>
</dbReference>
<sequence length="692" mass="77204">MAQTRVTHFFPQKKKSSTQDTAQQKGQRTTSTPTCIVSGDNGLSGDNTALPQVFTPSKDCSEPLSPSCSNSIHQGFFRNVVAATNVDREEAEAEISCDDNGQRKIPASPLTPKRTSVEADLGSVSSATHHHSTAKKRRQCDPNKHAPEARNTDRKTARKKLILQRTEEITEQCRANDLAESAALLHVDKEVELNIPAARISTRKHEGALDSKGMSKEDLVALKSCLKTIKRQAKNLASASSTKSTPVANDDDASSKTPPITIDIAVLKKRVVRAKEFSAKSTKTAKTTTTLENEGKEDGGKTETQEKNKVPAYQRYQTLAQDLAPGLSLPYKYRLLAEMFRGADTIVGMLYNRNETVTFAKVKQGVQDMMHKHFEQSHLGQIKTVFPRAYTFRQEKNIPTFNPNIKKGSYQLTLEPVMNTDRNEPRPLLTASRLLERRHIFHQNLVCLVKQHHKTFLSSLVPALLVPEDKLTRWHPRFQLDVVPDIKSCLLPQPPHVEQLTTAQEVLDRARSLLTPKMEKALNCAALKTTAASIVCENPLPVSSQTNMTVLPTANNSLVPVATATTTSSALKGISQSLLDRIRAKEAQKLEATMTRNPAHEQRLLMMSRLQELARILRTVFVAERKPALIMEMACNRMVASYRSALTTGEMEKHLKLLAELVPDWLTIHPVRKDFYLKLCKNMDLNIDWHVG</sequence>
<organism evidence="5 6">
    <name type="scientific">Merluccius polli</name>
    <name type="common">Benguela hake</name>
    <name type="synonym">Merluccius cadenati</name>
    <dbReference type="NCBI Taxonomy" id="89951"/>
    <lineage>
        <taxon>Eukaryota</taxon>
        <taxon>Metazoa</taxon>
        <taxon>Chordata</taxon>
        <taxon>Craniata</taxon>
        <taxon>Vertebrata</taxon>
        <taxon>Euteleostomi</taxon>
        <taxon>Actinopterygii</taxon>
        <taxon>Neopterygii</taxon>
        <taxon>Teleostei</taxon>
        <taxon>Neoteleostei</taxon>
        <taxon>Acanthomorphata</taxon>
        <taxon>Zeiogadaria</taxon>
        <taxon>Gadariae</taxon>
        <taxon>Gadiformes</taxon>
        <taxon>Gadoidei</taxon>
        <taxon>Merlucciidae</taxon>
        <taxon>Merluccius</taxon>
    </lineage>
</organism>
<name>A0AA47MP43_MERPO</name>
<proteinExistence type="inferred from homology"/>
<dbReference type="CDD" id="cd08674">
    <property type="entry name" value="Cdt1_m"/>
    <property type="match status" value="1"/>
</dbReference>
<evidence type="ECO:0000256" key="3">
    <source>
        <dbReference type="SAM" id="MobiDB-lite"/>
    </source>
</evidence>
<feature type="compositionally biased region" description="Basic and acidic residues" evidence="3">
    <location>
        <begin position="139"/>
        <end position="155"/>
    </location>
</feature>
<feature type="region of interest" description="Disordered" evidence="3">
    <location>
        <begin position="1"/>
        <end position="43"/>
    </location>
</feature>
<dbReference type="InterPro" id="IPR032054">
    <property type="entry name" value="Cdt1_C"/>
</dbReference>
<keyword evidence="2" id="KW-0131">Cell cycle</keyword>
<dbReference type="InterPro" id="IPR045173">
    <property type="entry name" value="Cdt1"/>
</dbReference>
<dbReference type="Pfam" id="PF16679">
    <property type="entry name" value="CDT1_C"/>
    <property type="match status" value="1"/>
</dbReference>
<dbReference type="GO" id="GO:0003677">
    <property type="term" value="F:DNA binding"/>
    <property type="evidence" value="ECO:0007669"/>
    <property type="project" value="InterPro"/>
</dbReference>
<reference evidence="5" key="1">
    <citation type="journal article" date="2023" name="Front. Mar. Sci.">
        <title>A new Merluccius polli reference genome to investigate the effects of global change in West African waters.</title>
        <authorList>
            <person name="Mateo J.L."/>
            <person name="Blanco-Fernandez C."/>
            <person name="Garcia-Vazquez E."/>
            <person name="Machado-Schiaffino G."/>
        </authorList>
    </citation>
    <scope>NUCLEOTIDE SEQUENCE</scope>
    <source>
        <strain evidence="5">C29</strain>
        <tissue evidence="5">Fin</tissue>
    </source>
</reference>
<dbReference type="CDD" id="cd08767">
    <property type="entry name" value="Cdt1_c"/>
    <property type="match status" value="1"/>
</dbReference>
<accession>A0AA47MP43</accession>
<dbReference type="SUPFAM" id="SSF46785">
    <property type="entry name" value="Winged helix' DNA-binding domain"/>
    <property type="match status" value="1"/>
</dbReference>
<evidence type="ECO:0000313" key="5">
    <source>
        <dbReference type="EMBL" id="KAK0143552.1"/>
    </source>
</evidence>
<dbReference type="PANTHER" id="PTHR28637">
    <property type="entry name" value="DNA REPLICATION FACTOR CDT1"/>
    <property type="match status" value="1"/>
</dbReference>
<evidence type="ECO:0000256" key="2">
    <source>
        <dbReference type="ARBA" id="ARBA00023306"/>
    </source>
</evidence>
<protein>
    <submittedName>
        <fullName evidence="5">DNA replication factor Cdt1</fullName>
    </submittedName>
</protein>
<dbReference type="GO" id="GO:0030174">
    <property type="term" value="P:regulation of DNA-templated DNA replication initiation"/>
    <property type="evidence" value="ECO:0007669"/>
    <property type="project" value="InterPro"/>
</dbReference>
<dbReference type="InterPro" id="IPR038090">
    <property type="entry name" value="Cdt1_C_WH_dom_sf"/>
</dbReference>
<dbReference type="AlphaFoldDB" id="A0AA47MP43"/>
<dbReference type="GO" id="GO:0000076">
    <property type="term" value="P:DNA replication checkpoint signaling"/>
    <property type="evidence" value="ECO:0007669"/>
    <property type="project" value="TreeGrafter"/>
</dbReference>
<evidence type="ECO:0000313" key="6">
    <source>
        <dbReference type="Proteomes" id="UP001174136"/>
    </source>
</evidence>
<feature type="compositionally biased region" description="Polar residues" evidence="3">
    <location>
        <begin position="235"/>
        <end position="247"/>
    </location>
</feature>
<evidence type="ECO:0000256" key="1">
    <source>
        <dbReference type="ARBA" id="ARBA00008356"/>
    </source>
</evidence>
<dbReference type="GO" id="GO:0070182">
    <property type="term" value="F:DNA polymerase binding"/>
    <property type="evidence" value="ECO:0007669"/>
    <property type="project" value="TreeGrafter"/>
</dbReference>
<feature type="compositionally biased region" description="Low complexity" evidence="3">
    <location>
        <begin position="279"/>
        <end position="290"/>
    </location>
</feature>
<keyword evidence="6" id="KW-1185">Reference proteome</keyword>
<comment type="similarity">
    <text evidence="1">Belongs to the Cdt1 family.</text>
</comment>
<dbReference type="Gene3D" id="1.10.10.1420">
    <property type="entry name" value="DNA replication factor Cdt1, C-terminal WH domain"/>
    <property type="match status" value="1"/>
</dbReference>
<feature type="region of interest" description="Disordered" evidence="3">
    <location>
        <begin position="278"/>
        <end position="306"/>
    </location>
</feature>
<feature type="compositionally biased region" description="Polar residues" evidence="3">
    <location>
        <begin position="18"/>
        <end position="35"/>
    </location>
</feature>
<dbReference type="GO" id="GO:0000278">
    <property type="term" value="P:mitotic cell cycle"/>
    <property type="evidence" value="ECO:0007669"/>
    <property type="project" value="TreeGrafter"/>
</dbReference>
<evidence type="ECO:0000259" key="4">
    <source>
        <dbReference type="SMART" id="SM01075"/>
    </source>
</evidence>
<feature type="compositionally biased region" description="Basic residues" evidence="3">
    <location>
        <begin position="128"/>
        <end position="138"/>
    </location>
</feature>
<gene>
    <name evidence="5" type="primary">cdt1</name>
    <name evidence="5" type="ORF">N1851_018292</name>
</gene>
<dbReference type="InterPro" id="IPR014939">
    <property type="entry name" value="CDT1_Gemini-bd-like"/>
</dbReference>
<dbReference type="Pfam" id="PF08839">
    <property type="entry name" value="CDT1"/>
    <property type="match status" value="1"/>
</dbReference>
<dbReference type="GO" id="GO:0005634">
    <property type="term" value="C:nucleus"/>
    <property type="evidence" value="ECO:0007669"/>
    <property type="project" value="TreeGrafter"/>
</dbReference>